<dbReference type="GO" id="GO:0051539">
    <property type="term" value="F:4 iron, 4 sulfur cluster binding"/>
    <property type="evidence" value="ECO:0007669"/>
    <property type="project" value="UniProtKB-KW"/>
</dbReference>
<sequence>MFNFLAKNRIKKFSFQGGVHPKENKHFTENCPIEKLPLPKIVYIPLSQHTGKPAKPLLNIGDKVKTGQLIGEADGRISANIHSSISGTVKDLKELPHPLTFSRVLTYIIESDGEDIWDEDIKKDFEEKDFSSDEIIEKVHKAGIVGLGGAAFPTAVKLSPPKDKVIDTLIINGCECEPYLTNDYRLMIEKPKEIILGALLLKKALEKNSQNIRLIFGIEDNKEKAIEIFNSYKKDYNFEVYTLRTKYPQGAEKQLIKAILKREVPSGGLPFDVGVVVQNVSTAYACYEACYFDKPLFERVITVSGNGIKEKKNLLVRIGTPIKDIVEYCGGYVGEIKKIIFGGPIMGIAIYSENMPVVKGTTGILFFNEKDVILEKEKDCIRCGRCVEACPMGLLPCELHKFIKRREFEKAKEYSLLDCIECGSCAFACPARIKLVQSFKFGKQEIIKRERK</sequence>
<feature type="binding site" evidence="8">
    <location>
        <position position="380"/>
    </location>
    <ligand>
        <name>[4Fe-4S] cluster</name>
        <dbReference type="ChEBI" id="CHEBI:49883"/>
        <label>1</label>
    </ligand>
</feature>
<dbReference type="EMBL" id="DTBX01000042">
    <property type="protein sequence ID" value="HGQ55043.1"/>
    <property type="molecule type" value="Genomic_DNA"/>
</dbReference>
<dbReference type="Pfam" id="PF13375">
    <property type="entry name" value="RnfC_N"/>
    <property type="match status" value="1"/>
</dbReference>
<evidence type="ECO:0000256" key="5">
    <source>
        <dbReference type="ARBA" id="ARBA00022982"/>
    </source>
</evidence>
<accession>A0A7V4FG33</accession>
<comment type="subcellular location">
    <subcellularLocation>
        <location evidence="8">Cell membrane</location>
        <topology evidence="8">Peripheral membrane protein</topology>
    </subcellularLocation>
</comment>
<feature type="domain" description="4Fe-4S ferredoxin-type" evidence="9">
    <location>
        <begin position="370"/>
        <end position="400"/>
    </location>
</feature>
<dbReference type="InterPro" id="IPR010208">
    <property type="entry name" value="Ion_transpt_RnfC/RsxC"/>
</dbReference>
<comment type="caution">
    <text evidence="10">The sequence shown here is derived from an EMBL/GenBank/DDBJ whole genome shotgun (WGS) entry which is preliminary data.</text>
</comment>
<keyword evidence="7 8" id="KW-0411">Iron-sulfur</keyword>
<dbReference type="PROSITE" id="PS51379">
    <property type="entry name" value="4FE4S_FER_2"/>
    <property type="match status" value="2"/>
</dbReference>
<dbReference type="SUPFAM" id="SSF46548">
    <property type="entry name" value="alpha-helical ferredoxin"/>
    <property type="match status" value="1"/>
</dbReference>
<dbReference type="InterPro" id="IPR017896">
    <property type="entry name" value="4Fe4S_Fe-S-bd"/>
</dbReference>
<keyword evidence="8" id="KW-1003">Cell membrane</keyword>
<feature type="binding site" evidence="8">
    <location>
        <position position="425"/>
    </location>
    <ligand>
        <name>[4Fe-4S] cluster</name>
        <dbReference type="ChEBI" id="CHEBI:49883"/>
        <label>2</label>
    </ligand>
</feature>
<dbReference type="GO" id="GO:0046872">
    <property type="term" value="F:metal ion binding"/>
    <property type="evidence" value="ECO:0007669"/>
    <property type="project" value="UniProtKB-KW"/>
</dbReference>
<evidence type="ECO:0000256" key="4">
    <source>
        <dbReference type="ARBA" id="ARBA00022737"/>
    </source>
</evidence>
<dbReference type="GO" id="GO:0005886">
    <property type="term" value="C:plasma membrane"/>
    <property type="evidence" value="ECO:0007669"/>
    <property type="project" value="UniProtKB-SubCell"/>
</dbReference>
<organism evidence="10">
    <name type="scientific">candidate division WOR-3 bacterium</name>
    <dbReference type="NCBI Taxonomy" id="2052148"/>
    <lineage>
        <taxon>Bacteria</taxon>
        <taxon>Bacteria division WOR-3</taxon>
    </lineage>
</organism>
<keyword evidence="1 8" id="KW-0813">Transport</keyword>
<keyword evidence="8" id="KW-1278">Translocase</keyword>
<dbReference type="GO" id="GO:0022900">
    <property type="term" value="P:electron transport chain"/>
    <property type="evidence" value="ECO:0007669"/>
    <property type="project" value="UniProtKB-UniRule"/>
</dbReference>
<dbReference type="PANTHER" id="PTHR43034">
    <property type="entry name" value="ION-TRANSLOCATING OXIDOREDUCTASE COMPLEX SUBUNIT C"/>
    <property type="match status" value="1"/>
</dbReference>
<gene>
    <name evidence="10" type="primary">rsxC</name>
    <name evidence="8" type="synonym">rnfC</name>
    <name evidence="10" type="ORF">ENU28_01090</name>
</gene>
<comment type="function">
    <text evidence="8">Part of a membrane-bound complex that couples electron transfer with translocation of ions across the membrane.</text>
</comment>
<dbReference type="InterPro" id="IPR026902">
    <property type="entry name" value="RnfC_N"/>
</dbReference>
<dbReference type="NCBIfam" id="TIGR01945">
    <property type="entry name" value="rnfC"/>
    <property type="match status" value="1"/>
</dbReference>
<dbReference type="PROSITE" id="PS00198">
    <property type="entry name" value="4FE4S_FER_1"/>
    <property type="match status" value="2"/>
</dbReference>
<name>A0A7V4FG33_UNCW3</name>
<dbReference type="Gene3D" id="3.40.50.11540">
    <property type="entry name" value="NADH-ubiquinone oxidoreductase 51kDa subunit"/>
    <property type="match status" value="1"/>
</dbReference>
<keyword evidence="4 8" id="KW-0677">Repeat</keyword>
<dbReference type="Pfam" id="PF01512">
    <property type="entry name" value="Complex1_51K"/>
    <property type="match status" value="1"/>
</dbReference>
<dbReference type="Gene3D" id="3.30.70.20">
    <property type="match status" value="1"/>
</dbReference>
<dbReference type="PANTHER" id="PTHR43034:SF2">
    <property type="entry name" value="ION-TRANSLOCATING OXIDOREDUCTASE COMPLEX SUBUNIT C"/>
    <property type="match status" value="1"/>
</dbReference>
<evidence type="ECO:0000256" key="2">
    <source>
        <dbReference type="ARBA" id="ARBA00022485"/>
    </source>
</evidence>
<proteinExistence type="inferred from homology"/>
<feature type="binding site" evidence="8">
    <location>
        <position position="429"/>
    </location>
    <ligand>
        <name>[4Fe-4S] cluster</name>
        <dbReference type="ChEBI" id="CHEBI:49883"/>
        <label>1</label>
    </ligand>
</feature>
<dbReference type="EC" id="7.-.-.-" evidence="8"/>
<evidence type="ECO:0000256" key="3">
    <source>
        <dbReference type="ARBA" id="ARBA00022723"/>
    </source>
</evidence>
<evidence type="ECO:0000313" key="10">
    <source>
        <dbReference type="EMBL" id="HGQ55043.1"/>
    </source>
</evidence>
<evidence type="ECO:0000256" key="1">
    <source>
        <dbReference type="ARBA" id="ARBA00022448"/>
    </source>
</evidence>
<keyword evidence="8" id="KW-0472">Membrane</keyword>
<dbReference type="Pfam" id="PF13237">
    <property type="entry name" value="Fer4_10"/>
    <property type="match status" value="1"/>
</dbReference>
<dbReference type="HAMAP" id="MF_00461">
    <property type="entry name" value="RsxC_RnfC"/>
    <property type="match status" value="1"/>
</dbReference>
<protein>
    <recommendedName>
        <fullName evidence="8">Ion-translocating oxidoreductase complex subunit C</fullName>
        <ecNumber evidence="8">7.-.-.-</ecNumber>
    </recommendedName>
    <alternativeName>
        <fullName evidence="8">Rnf electron transport complex subunit C</fullName>
    </alternativeName>
</protein>
<keyword evidence="5 8" id="KW-0249">Electron transport</keyword>
<evidence type="ECO:0000256" key="7">
    <source>
        <dbReference type="ARBA" id="ARBA00023014"/>
    </source>
</evidence>
<dbReference type="InterPro" id="IPR019554">
    <property type="entry name" value="Soluble_ligand-bd"/>
</dbReference>
<keyword evidence="2 8" id="KW-0004">4Fe-4S</keyword>
<feature type="binding site" evidence="8">
    <location>
        <position position="422"/>
    </location>
    <ligand>
        <name>[4Fe-4S] cluster</name>
        <dbReference type="ChEBI" id="CHEBI:49883"/>
        <label>2</label>
    </ligand>
</feature>
<evidence type="ECO:0000259" key="9">
    <source>
        <dbReference type="PROSITE" id="PS51379"/>
    </source>
</evidence>
<dbReference type="SUPFAM" id="SSF142019">
    <property type="entry name" value="Nqo1 FMN-binding domain-like"/>
    <property type="match status" value="1"/>
</dbReference>
<dbReference type="NCBIfam" id="NF003454">
    <property type="entry name" value="PRK05035.1"/>
    <property type="match status" value="1"/>
</dbReference>
<dbReference type="AlphaFoldDB" id="A0A7V4FG33"/>
<dbReference type="GO" id="GO:0009055">
    <property type="term" value="F:electron transfer activity"/>
    <property type="evidence" value="ECO:0007669"/>
    <property type="project" value="InterPro"/>
</dbReference>
<dbReference type="InterPro" id="IPR017900">
    <property type="entry name" value="4Fe4S_Fe_S_CS"/>
</dbReference>
<evidence type="ECO:0000256" key="6">
    <source>
        <dbReference type="ARBA" id="ARBA00023004"/>
    </source>
</evidence>
<keyword evidence="3 8" id="KW-0479">Metal-binding</keyword>
<reference evidence="10" key="1">
    <citation type="journal article" date="2020" name="mSystems">
        <title>Genome- and Community-Level Interaction Insights into Carbon Utilization and Element Cycling Functions of Hydrothermarchaeota in Hydrothermal Sediment.</title>
        <authorList>
            <person name="Zhou Z."/>
            <person name="Liu Y."/>
            <person name="Xu W."/>
            <person name="Pan J."/>
            <person name="Luo Z.H."/>
            <person name="Li M."/>
        </authorList>
    </citation>
    <scope>NUCLEOTIDE SEQUENCE [LARGE SCALE GENOMIC DNA]</scope>
    <source>
        <strain evidence="10">SpSt-655</strain>
    </source>
</reference>
<feature type="domain" description="4Fe-4S ferredoxin-type" evidence="9">
    <location>
        <begin position="410"/>
        <end position="438"/>
    </location>
</feature>
<feature type="binding site" evidence="8">
    <location>
        <position position="419"/>
    </location>
    <ligand>
        <name>[4Fe-4S] cluster</name>
        <dbReference type="ChEBI" id="CHEBI:49883"/>
        <label>2</label>
    </ligand>
</feature>
<feature type="binding site" evidence="8">
    <location>
        <position position="386"/>
    </location>
    <ligand>
        <name>[4Fe-4S] cluster</name>
        <dbReference type="ChEBI" id="CHEBI:49883"/>
        <label>1</label>
    </ligand>
</feature>
<comment type="similarity">
    <text evidence="8">Belongs to the 4Fe4S bacterial-type ferredoxin family. RnfC subfamily.</text>
</comment>
<feature type="binding site" evidence="8">
    <location>
        <position position="383"/>
    </location>
    <ligand>
        <name>[4Fe-4S] cluster</name>
        <dbReference type="ChEBI" id="CHEBI:49883"/>
        <label>1</label>
    </ligand>
</feature>
<keyword evidence="6 8" id="KW-0408">Iron</keyword>
<comment type="subunit">
    <text evidence="8">The complex is composed of six subunits: RnfA, RnfB, RnfC, RnfD, RnfE and RnfG.</text>
</comment>
<dbReference type="Pfam" id="PF10531">
    <property type="entry name" value="SLBB"/>
    <property type="match status" value="1"/>
</dbReference>
<comment type="cofactor">
    <cofactor evidence="8">
        <name>[4Fe-4S] cluster</name>
        <dbReference type="ChEBI" id="CHEBI:49883"/>
    </cofactor>
    <text evidence="8">Binds 2 [4Fe-4S] clusters per subunit.</text>
</comment>
<dbReference type="InterPro" id="IPR011538">
    <property type="entry name" value="Nuo51_FMN-bd"/>
</dbReference>
<dbReference type="InterPro" id="IPR037225">
    <property type="entry name" value="Nuo51_FMN-bd_sf"/>
</dbReference>
<evidence type="ECO:0000256" key="8">
    <source>
        <dbReference type="HAMAP-Rule" id="MF_00461"/>
    </source>
</evidence>
<feature type="binding site" evidence="8">
    <location>
        <position position="390"/>
    </location>
    <ligand>
        <name>[4Fe-4S] cluster</name>
        <dbReference type="ChEBI" id="CHEBI:49883"/>
        <label>2</label>
    </ligand>
</feature>